<name>F0VL46_NEOCL</name>
<dbReference type="GO" id="GO:0005739">
    <property type="term" value="C:mitochondrion"/>
    <property type="evidence" value="ECO:0007669"/>
    <property type="project" value="TreeGrafter"/>
</dbReference>
<evidence type="ECO:0000259" key="2">
    <source>
        <dbReference type="Pfam" id="PF03435"/>
    </source>
</evidence>
<dbReference type="PANTHER" id="PTHR12286:SF5">
    <property type="entry name" value="SACCHAROPINE DEHYDROGENASE-LIKE OXIDOREDUCTASE"/>
    <property type="match status" value="1"/>
</dbReference>
<keyword evidence="4" id="KW-1185">Reference proteome</keyword>
<dbReference type="SUPFAM" id="SSF51735">
    <property type="entry name" value="NAD(P)-binding Rossmann-fold domains"/>
    <property type="match status" value="1"/>
</dbReference>
<dbReference type="Proteomes" id="UP000007494">
    <property type="component" value="Chromosome X"/>
</dbReference>
<dbReference type="EMBL" id="FR823391">
    <property type="protein sequence ID" value="CBZ54798.1"/>
    <property type="molecule type" value="Genomic_DNA"/>
</dbReference>
<organism evidence="3 4">
    <name type="scientific">Neospora caninum (strain Liverpool)</name>
    <dbReference type="NCBI Taxonomy" id="572307"/>
    <lineage>
        <taxon>Eukaryota</taxon>
        <taxon>Sar</taxon>
        <taxon>Alveolata</taxon>
        <taxon>Apicomplexa</taxon>
        <taxon>Conoidasida</taxon>
        <taxon>Coccidia</taxon>
        <taxon>Eucoccidiorida</taxon>
        <taxon>Eimeriorina</taxon>
        <taxon>Sarcocystidae</taxon>
        <taxon>Neospora</taxon>
    </lineage>
</organism>
<protein>
    <submittedName>
        <fullName evidence="3">Putative saccharopine dehydrogenase</fullName>
    </submittedName>
</protein>
<dbReference type="InParanoid" id="F0VL46"/>
<evidence type="ECO:0000313" key="4">
    <source>
        <dbReference type="Proteomes" id="UP000007494"/>
    </source>
</evidence>
<dbReference type="RefSeq" id="XP_003884826.1">
    <property type="nucleotide sequence ID" value="XM_003884777.1"/>
</dbReference>
<dbReference type="Pfam" id="PF03435">
    <property type="entry name" value="Sacchrp_dh_NADP"/>
    <property type="match status" value="1"/>
</dbReference>
<feature type="domain" description="Saccharopine dehydrogenase NADP binding" evidence="2">
    <location>
        <begin position="15"/>
        <end position="134"/>
    </location>
</feature>
<dbReference type="eggNOG" id="KOG2733">
    <property type="taxonomic scope" value="Eukaryota"/>
</dbReference>
<proteinExistence type="inferred from homology"/>
<dbReference type="GO" id="GO:0009247">
    <property type="term" value="P:glycolipid biosynthetic process"/>
    <property type="evidence" value="ECO:0007669"/>
    <property type="project" value="TreeGrafter"/>
</dbReference>
<evidence type="ECO:0000313" key="3">
    <source>
        <dbReference type="EMBL" id="CBZ54798.1"/>
    </source>
</evidence>
<reference evidence="4" key="1">
    <citation type="journal article" date="2012" name="PLoS Pathog.">
        <title>Comparative genomics of the apicomplexan parasites Toxoplasma gondii and Neospora caninum: Coccidia differing in host range and transmission strategy.</title>
        <authorList>
            <person name="Reid A.J."/>
            <person name="Vermont S.J."/>
            <person name="Cotton J.A."/>
            <person name="Harris D."/>
            <person name="Hill-Cawthorne G.A."/>
            <person name="Konen-Waisman S."/>
            <person name="Latham S.M."/>
            <person name="Mourier T."/>
            <person name="Norton R."/>
            <person name="Quail M.A."/>
            <person name="Sanders M."/>
            <person name="Shanmugam D."/>
            <person name="Sohal A."/>
            <person name="Wasmuth J.D."/>
            <person name="Brunk B."/>
            <person name="Grigg M.E."/>
            <person name="Howard J.C."/>
            <person name="Parkinson J."/>
            <person name="Roos D.S."/>
            <person name="Trees A.J."/>
            <person name="Berriman M."/>
            <person name="Pain A."/>
            <person name="Wastling J.M."/>
        </authorList>
    </citation>
    <scope>NUCLEOTIDE SEQUENCE [LARGE SCALE GENOMIC DNA]</scope>
    <source>
        <strain evidence="4">Liverpool</strain>
    </source>
</reference>
<dbReference type="OMA" id="GPYQLYG"/>
<comment type="similarity">
    <text evidence="1">Belongs to the saccharopine dehydrogenase family.</text>
</comment>
<dbReference type="GeneID" id="13446502"/>
<gene>
    <name evidence="3" type="ORF">NCLIV_052240</name>
</gene>
<dbReference type="PANTHER" id="PTHR12286">
    <property type="entry name" value="SACCHAROPINE DEHYDROGENASE-LIKE OXIDOREDUCTASE"/>
    <property type="match status" value="1"/>
</dbReference>
<dbReference type="GO" id="GO:0005886">
    <property type="term" value="C:plasma membrane"/>
    <property type="evidence" value="ECO:0007669"/>
    <property type="project" value="TreeGrafter"/>
</dbReference>
<dbReference type="GO" id="GO:0005811">
    <property type="term" value="C:lipid droplet"/>
    <property type="evidence" value="ECO:0007669"/>
    <property type="project" value="TreeGrafter"/>
</dbReference>
<dbReference type="OrthoDB" id="10268090at2759"/>
<dbReference type="AlphaFoldDB" id="F0VL46"/>
<dbReference type="FunCoup" id="F0VL46">
    <property type="interactions" value="3"/>
</dbReference>
<dbReference type="Gene3D" id="3.40.50.720">
    <property type="entry name" value="NAD(P)-binding Rossmann-like Domain"/>
    <property type="match status" value="1"/>
</dbReference>
<accession>F0VL46</accession>
<dbReference type="InterPro" id="IPR005097">
    <property type="entry name" value="Sacchrp_dh_NADP-bd"/>
</dbReference>
<dbReference type="VEuPathDB" id="ToxoDB:NCLIV_052240"/>
<evidence type="ECO:0000256" key="1">
    <source>
        <dbReference type="ARBA" id="ARBA00038048"/>
    </source>
</evidence>
<dbReference type="InterPro" id="IPR051276">
    <property type="entry name" value="Saccharopine_DH-like_oxidrdct"/>
</dbReference>
<sequence length="450" mass="49393">MEGQPLNDASREFDIVVYGATGFTGRLVAEYFCKQYLTDSGEFLVKFALAGRSMKKLEEACEAACARAGRESKHIPLIVADSSDEASLAAMCKRTKVIITTVGPYLKYGEPLVKACVEVRTHYCDLVGEAPFIVATSQKYGHLAAERGVKIVHCCGFDSVPSDLSCLLLEETALRTAKAPCESVTTAVTEMRGGFSGGTVASLLNLSGSEDTYSPYYLCNRALPENVSFTPPSKPYFPVRFLTHDKDFGYGAFFIMAPLNEQVVRVVFDAQIVEAVYSLCFIRWSSALMGSRYGKDFAYREMMSVNRGGFFSALCTSLLVYTGLLCMSFRPLRWLLFALKILPQPGEGPSQRLLDSGFFQMRAVGRTRCVEQPGRALRVSVTIGSKLGDPGYRETAKMIAETALCMALNMDKCTKFCGVGSPAACVGTVLKERLEAKGFYFEIDTKEEEV</sequence>
<dbReference type="InterPro" id="IPR036291">
    <property type="entry name" value="NAD(P)-bd_dom_sf"/>
</dbReference>